<dbReference type="Gene3D" id="3.40.50.720">
    <property type="entry name" value="NAD(P)-binding Rossmann-like Domain"/>
    <property type="match status" value="1"/>
</dbReference>
<dbReference type="PANTHER" id="PTHR48079">
    <property type="entry name" value="PROTEIN YEEZ"/>
    <property type="match status" value="1"/>
</dbReference>
<keyword evidence="3" id="KW-1185">Reference proteome</keyword>
<evidence type="ECO:0000259" key="1">
    <source>
        <dbReference type="Pfam" id="PF01370"/>
    </source>
</evidence>
<sequence length="298" mass="32204">MRLRDKVVLVTGVTGTAGDKIARRCVTEGAEVKGLIRNADQIALCEELSITPVIGDLTDRAVIQDALQNVNVIIHAAAYLGEDRAIAEASNIQGVQSLVDGAVSAGVERFVHISTVSVYGHFDGEVELDEASSLAFGHGEVYISTKCESERIVQAARANGLTSVILRPGVICSESNSHWGDRLITKLADSGEVDWIHPEDLTPWVHADNLAEMCVLAATQPAAGNQCYNAIDGNYPEKDFTMRIGLALNKKFIIPGGDPIRTAYSCDKIKNELGYSPVKTFEETVVRLEQQARGEQNV</sequence>
<dbReference type="InterPro" id="IPR001509">
    <property type="entry name" value="Epimerase_deHydtase"/>
</dbReference>
<evidence type="ECO:0000313" key="2">
    <source>
        <dbReference type="EMBL" id="MBP2110395.1"/>
    </source>
</evidence>
<proteinExistence type="predicted"/>
<reference evidence="2 3" key="1">
    <citation type="submission" date="2021-03" db="EMBL/GenBank/DDBJ databases">
        <title>Genomic Encyclopedia of Type Strains, Phase IV (KMG-IV): sequencing the most valuable type-strain genomes for metagenomic binning, comparative biology and taxonomic classification.</title>
        <authorList>
            <person name="Goeker M."/>
        </authorList>
    </citation>
    <scope>NUCLEOTIDE SEQUENCE [LARGE SCALE GENOMIC DNA]</scope>
    <source>
        <strain evidence="2 3">DSM 101953</strain>
    </source>
</reference>
<comment type="caution">
    <text evidence="2">The sequence shown here is derived from an EMBL/GenBank/DDBJ whole genome shotgun (WGS) entry which is preliminary data.</text>
</comment>
<feature type="domain" description="NAD-dependent epimerase/dehydratase" evidence="1">
    <location>
        <begin position="8"/>
        <end position="229"/>
    </location>
</feature>
<dbReference type="Proteomes" id="UP000773462">
    <property type="component" value="Unassembled WGS sequence"/>
</dbReference>
<gene>
    <name evidence="2" type="ORF">J2Z70_000534</name>
</gene>
<dbReference type="PANTHER" id="PTHR48079:SF6">
    <property type="entry name" value="NAD(P)-BINDING DOMAIN-CONTAINING PROTEIN-RELATED"/>
    <property type="match status" value="1"/>
</dbReference>
<dbReference type="InterPro" id="IPR051783">
    <property type="entry name" value="NAD(P)-dependent_oxidoreduct"/>
</dbReference>
<name>A0ABS4NLX6_9BACL</name>
<protein>
    <submittedName>
        <fullName evidence="2">Nucleoside-diphosphate-sugar epimerase</fullName>
    </submittedName>
</protein>
<dbReference type="InterPro" id="IPR036291">
    <property type="entry name" value="NAD(P)-bd_dom_sf"/>
</dbReference>
<accession>A0ABS4NLX6</accession>
<dbReference type="Pfam" id="PF01370">
    <property type="entry name" value="Epimerase"/>
    <property type="match status" value="1"/>
</dbReference>
<organism evidence="2 3">
    <name type="scientific">Paenibacillus silagei</name>
    <dbReference type="NCBI Taxonomy" id="1670801"/>
    <lineage>
        <taxon>Bacteria</taxon>
        <taxon>Bacillati</taxon>
        <taxon>Bacillota</taxon>
        <taxon>Bacilli</taxon>
        <taxon>Bacillales</taxon>
        <taxon>Paenibacillaceae</taxon>
        <taxon>Paenibacillus</taxon>
    </lineage>
</organism>
<evidence type="ECO:0000313" key="3">
    <source>
        <dbReference type="Proteomes" id="UP000773462"/>
    </source>
</evidence>
<dbReference type="SUPFAM" id="SSF51735">
    <property type="entry name" value="NAD(P)-binding Rossmann-fold domains"/>
    <property type="match status" value="1"/>
</dbReference>
<dbReference type="RefSeq" id="WP_209868970.1">
    <property type="nucleotide sequence ID" value="NZ_JAGGLV010000001.1"/>
</dbReference>
<dbReference type="EMBL" id="JAGGLV010000001">
    <property type="protein sequence ID" value="MBP2110395.1"/>
    <property type="molecule type" value="Genomic_DNA"/>
</dbReference>